<dbReference type="eggNOG" id="COG0715">
    <property type="taxonomic scope" value="Bacteria"/>
</dbReference>
<dbReference type="SMART" id="SM00388">
    <property type="entry name" value="HisKA"/>
    <property type="match status" value="1"/>
</dbReference>
<gene>
    <name evidence="18" type="ordered locus">Arnit_0641</name>
</gene>
<evidence type="ECO:0000256" key="15">
    <source>
        <dbReference type="SAM" id="Coils"/>
    </source>
</evidence>
<dbReference type="Proteomes" id="UP000000939">
    <property type="component" value="Chromosome"/>
</dbReference>
<evidence type="ECO:0000256" key="3">
    <source>
        <dbReference type="ARBA" id="ARBA00004948"/>
    </source>
</evidence>
<dbReference type="Gene3D" id="3.40.190.10">
    <property type="entry name" value="Periplasmic binding protein-like II"/>
    <property type="match status" value="4"/>
</dbReference>
<evidence type="ECO:0000256" key="8">
    <source>
        <dbReference type="ARBA" id="ARBA00022679"/>
    </source>
</evidence>
<evidence type="ECO:0000313" key="19">
    <source>
        <dbReference type="Proteomes" id="UP000000939"/>
    </source>
</evidence>
<keyword evidence="11" id="KW-0784">Thiamine biosynthesis</keyword>
<keyword evidence="10" id="KW-0663">Pyridoxal phosphate</keyword>
<dbReference type="HOGENOM" id="CLU_000445_86_0_7"/>
<evidence type="ECO:0000256" key="4">
    <source>
        <dbReference type="ARBA" id="ARBA00009406"/>
    </source>
</evidence>
<dbReference type="CDD" id="cd00082">
    <property type="entry name" value="HisKA"/>
    <property type="match status" value="1"/>
</dbReference>
<evidence type="ECO:0000256" key="11">
    <source>
        <dbReference type="ARBA" id="ARBA00022977"/>
    </source>
</evidence>
<keyword evidence="19" id="KW-1185">Reference proteome</keyword>
<dbReference type="InterPro" id="IPR003594">
    <property type="entry name" value="HATPase_dom"/>
</dbReference>
<dbReference type="Pfam" id="PF00512">
    <property type="entry name" value="HisKA"/>
    <property type="match status" value="1"/>
</dbReference>
<dbReference type="CDD" id="cd00130">
    <property type="entry name" value="PAS"/>
    <property type="match status" value="1"/>
</dbReference>
<evidence type="ECO:0000256" key="16">
    <source>
        <dbReference type="SAM" id="Phobius"/>
    </source>
</evidence>
<dbReference type="Gene3D" id="1.10.287.130">
    <property type="match status" value="1"/>
</dbReference>
<dbReference type="AlphaFoldDB" id="D5V273"/>
<dbReference type="InterPro" id="IPR027939">
    <property type="entry name" value="NMT1/THI5"/>
</dbReference>
<keyword evidence="9" id="KW-0479">Metal-binding</keyword>
<dbReference type="InterPro" id="IPR036890">
    <property type="entry name" value="HATPase_C_sf"/>
</dbReference>
<evidence type="ECO:0000256" key="13">
    <source>
        <dbReference type="ARBA" id="ARBA00033171"/>
    </source>
</evidence>
<dbReference type="InterPro" id="IPR005467">
    <property type="entry name" value="His_kinase_dom"/>
</dbReference>
<evidence type="ECO:0000256" key="6">
    <source>
        <dbReference type="ARBA" id="ARBA00012438"/>
    </source>
</evidence>
<feature type="coiled-coil region" evidence="15">
    <location>
        <begin position="581"/>
        <end position="618"/>
    </location>
</feature>
<feature type="domain" description="Histidine kinase" evidence="17">
    <location>
        <begin position="746"/>
        <end position="970"/>
    </location>
</feature>
<dbReference type="Gene3D" id="3.30.450.20">
    <property type="entry name" value="PAS domain"/>
    <property type="match status" value="1"/>
</dbReference>
<dbReference type="OrthoDB" id="174578at2"/>
<evidence type="ECO:0000256" key="9">
    <source>
        <dbReference type="ARBA" id="ARBA00022723"/>
    </source>
</evidence>
<dbReference type="SMART" id="SM00387">
    <property type="entry name" value="HATPase_c"/>
    <property type="match status" value="1"/>
</dbReference>
<dbReference type="NCBIfam" id="TIGR00229">
    <property type="entry name" value="sensory_box"/>
    <property type="match status" value="1"/>
</dbReference>
<evidence type="ECO:0000256" key="5">
    <source>
        <dbReference type="ARBA" id="ARBA00011738"/>
    </source>
</evidence>
<dbReference type="SUPFAM" id="SSF53850">
    <property type="entry name" value="Periplasmic binding protein-like II"/>
    <property type="match status" value="2"/>
</dbReference>
<proteinExistence type="inferred from homology"/>
<evidence type="ECO:0000256" key="2">
    <source>
        <dbReference type="ARBA" id="ARBA00003469"/>
    </source>
</evidence>
<comment type="similarity">
    <text evidence="4">Belongs to the NMT1/THI5 family.</text>
</comment>
<dbReference type="eggNOG" id="COG4191">
    <property type="taxonomic scope" value="Bacteria"/>
</dbReference>
<dbReference type="InterPro" id="IPR001638">
    <property type="entry name" value="Solute-binding_3/MltF_N"/>
</dbReference>
<reference evidence="18 19" key="1">
    <citation type="journal article" date="2010" name="Stand. Genomic Sci.">
        <title>Complete genome sequence of Arcobacter nitrofigilis type strain (CI).</title>
        <authorList>
            <person name="Pati A."/>
            <person name="Gronow S."/>
            <person name="Lapidus A."/>
            <person name="Copeland A."/>
            <person name="Glavina Del Rio T."/>
            <person name="Nolan M."/>
            <person name="Lucas S."/>
            <person name="Tice H."/>
            <person name="Cheng J.F."/>
            <person name="Han C."/>
            <person name="Chertkov O."/>
            <person name="Bruce D."/>
            <person name="Tapia R."/>
            <person name="Goodwin L."/>
            <person name="Pitluck S."/>
            <person name="Liolios K."/>
            <person name="Ivanova N."/>
            <person name="Mavromatis K."/>
            <person name="Chen A."/>
            <person name="Palaniappan K."/>
            <person name="Land M."/>
            <person name="Hauser L."/>
            <person name="Chang Y.J."/>
            <person name="Jeffries C.D."/>
            <person name="Detter J.C."/>
            <person name="Rohde M."/>
            <person name="Goker M."/>
            <person name="Bristow J."/>
            <person name="Eisen J.A."/>
            <person name="Markowitz V."/>
            <person name="Hugenholtz P."/>
            <person name="Klenk H.P."/>
            <person name="Kyrpides N.C."/>
        </authorList>
    </citation>
    <scope>NUCLEOTIDE SEQUENCE [LARGE SCALE GENOMIC DNA]</scope>
    <source>
        <strain evidence="19">ATCC 33309 / DSM 7299 / CCUG 15893 / LMG 7604 / NCTC 12251 / CI</strain>
    </source>
</reference>
<dbReference type="SUPFAM" id="SSF47384">
    <property type="entry name" value="Homodimeric domain of signal transducing histidine kinase"/>
    <property type="match status" value="1"/>
</dbReference>
<dbReference type="GO" id="GO:0009228">
    <property type="term" value="P:thiamine biosynthetic process"/>
    <property type="evidence" value="ECO:0007669"/>
    <property type="project" value="UniProtKB-KW"/>
</dbReference>
<dbReference type="PANTHER" id="PTHR31528:SF1">
    <property type="entry name" value="4-AMINO-5-HYDROXYMETHYL-2-METHYLPYRIMIDINE PHOSPHATE SYNTHASE THI11-RELATED"/>
    <property type="match status" value="1"/>
</dbReference>
<organism evidence="18 19">
    <name type="scientific">Arcobacter nitrofigilis (strain ATCC 33309 / DSM 7299 / CCUG 15893 / LMG 7604 / NCTC 12251 / CI)</name>
    <name type="common">Campylobacter nitrofigilis</name>
    <dbReference type="NCBI Taxonomy" id="572480"/>
    <lineage>
        <taxon>Bacteria</taxon>
        <taxon>Pseudomonadati</taxon>
        <taxon>Campylobacterota</taxon>
        <taxon>Epsilonproteobacteria</taxon>
        <taxon>Campylobacterales</taxon>
        <taxon>Arcobacteraceae</taxon>
        <taxon>Arcobacter</taxon>
    </lineage>
</organism>
<dbReference type="InterPro" id="IPR035965">
    <property type="entry name" value="PAS-like_dom_sf"/>
</dbReference>
<dbReference type="PANTHER" id="PTHR31528">
    <property type="entry name" value="4-AMINO-5-HYDROXYMETHYL-2-METHYLPYRIMIDINE PHOSPHATE SYNTHASE THI11-RELATED"/>
    <property type="match status" value="1"/>
</dbReference>
<evidence type="ECO:0000313" key="18">
    <source>
        <dbReference type="EMBL" id="ADG92306.1"/>
    </source>
</evidence>
<dbReference type="InterPro" id="IPR003661">
    <property type="entry name" value="HisK_dim/P_dom"/>
</dbReference>
<keyword evidence="16" id="KW-0472">Membrane</keyword>
<dbReference type="PRINTS" id="PR00344">
    <property type="entry name" value="BCTRLSENSOR"/>
</dbReference>
<evidence type="ECO:0000256" key="12">
    <source>
        <dbReference type="ARBA" id="ARBA00023004"/>
    </source>
</evidence>
<comment type="subunit">
    <text evidence="5">Homodimer.</text>
</comment>
<evidence type="ECO:0000256" key="10">
    <source>
        <dbReference type="ARBA" id="ARBA00022898"/>
    </source>
</evidence>
<accession>D5V273</accession>
<dbReference type="GO" id="GO:0000155">
    <property type="term" value="F:phosphorelay sensor kinase activity"/>
    <property type="evidence" value="ECO:0007669"/>
    <property type="project" value="InterPro"/>
</dbReference>
<dbReference type="InterPro" id="IPR015168">
    <property type="entry name" value="SsuA/THI5"/>
</dbReference>
<dbReference type="SUPFAM" id="SSF55785">
    <property type="entry name" value="PYP-like sensor domain (PAS domain)"/>
    <property type="match status" value="1"/>
</dbReference>
<comment type="catalytic activity">
    <reaction evidence="14">
        <text>N(6)-(pyridoxal phosphate)-L-lysyl-[4-amino-5-hydroxymethyl-2-methylpyrimidine phosphate synthase] + L-histidyl-[4-amino-5-hydroxymethyl-2-methylpyrimidine phosphate synthase] + 2 Fe(3+) + 4 H2O = L-lysyl-[4-amino-5-hydroxymethyl-2-methylpyrimidine phosphate synthase] + (2S)-2-amino-5-hydroxy-4-oxopentanoyl-[4-amino-5-hydroxymethyl-2-methylpyrimidine phosphate synthase] + 4-amino-2-methyl-5-(phosphooxymethyl)pyrimidine + 3-oxopropanoate + 2 Fe(2+) + 2 H(+)</text>
        <dbReference type="Rhea" id="RHEA:65756"/>
        <dbReference type="Rhea" id="RHEA-COMP:16892"/>
        <dbReference type="Rhea" id="RHEA-COMP:16893"/>
        <dbReference type="Rhea" id="RHEA-COMP:16894"/>
        <dbReference type="Rhea" id="RHEA-COMP:16895"/>
        <dbReference type="ChEBI" id="CHEBI:15377"/>
        <dbReference type="ChEBI" id="CHEBI:15378"/>
        <dbReference type="ChEBI" id="CHEBI:29033"/>
        <dbReference type="ChEBI" id="CHEBI:29034"/>
        <dbReference type="ChEBI" id="CHEBI:29969"/>
        <dbReference type="ChEBI" id="CHEBI:29979"/>
        <dbReference type="ChEBI" id="CHEBI:33190"/>
        <dbReference type="ChEBI" id="CHEBI:58354"/>
        <dbReference type="ChEBI" id="CHEBI:143915"/>
        <dbReference type="ChEBI" id="CHEBI:157692"/>
    </reaction>
    <physiologicalReaction direction="left-to-right" evidence="14">
        <dbReference type="Rhea" id="RHEA:65757"/>
    </physiologicalReaction>
</comment>
<evidence type="ECO:0000256" key="1">
    <source>
        <dbReference type="ARBA" id="ARBA00000085"/>
    </source>
</evidence>
<comment type="pathway">
    <text evidence="3">Cofactor biosynthesis; thiamine diphosphate biosynthesis.</text>
</comment>
<protein>
    <recommendedName>
        <fullName evidence="6">histidine kinase</fullName>
        <ecNumber evidence="6">2.7.13.3</ecNumber>
    </recommendedName>
    <alternativeName>
        <fullName evidence="13">Thiamine pyrimidine synthase</fullName>
    </alternativeName>
</protein>
<evidence type="ECO:0000259" key="17">
    <source>
        <dbReference type="PROSITE" id="PS50109"/>
    </source>
</evidence>
<keyword evidence="16" id="KW-1133">Transmembrane helix</keyword>
<dbReference type="EC" id="2.7.13.3" evidence="6"/>
<feature type="transmembrane region" description="Helical" evidence="16">
    <location>
        <begin position="562"/>
        <end position="579"/>
    </location>
</feature>
<dbReference type="RefSeq" id="WP_013134451.1">
    <property type="nucleotide sequence ID" value="NC_014166.1"/>
</dbReference>
<dbReference type="Pfam" id="PF09084">
    <property type="entry name" value="NMT1"/>
    <property type="match status" value="1"/>
</dbReference>
<dbReference type="Pfam" id="PF13426">
    <property type="entry name" value="PAS_9"/>
    <property type="match status" value="1"/>
</dbReference>
<keyword evidence="15" id="KW-0175">Coiled coil</keyword>
<dbReference type="SMART" id="SM00062">
    <property type="entry name" value="PBPb"/>
    <property type="match status" value="1"/>
</dbReference>
<keyword evidence="8" id="KW-0808">Transferase</keyword>
<dbReference type="eggNOG" id="COG0834">
    <property type="taxonomic scope" value="Bacteria"/>
</dbReference>
<keyword evidence="16" id="KW-0812">Transmembrane</keyword>
<comment type="catalytic activity">
    <reaction evidence="1">
        <text>ATP + protein L-histidine = ADP + protein N-phospho-L-histidine.</text>
        <dbReference type="EC" id="2.7.13.3"/>
    </reaction>
</comment>
<name>D5V273_ARCNC</name>
<dbReference type="GO" id="GO:0046872">
    <property type="term" value="F:metal ion binding"/>
    <property type="evidence" value="ECO:0007669"/>
    <property type="project" value="UniProtKB-KW"/>
</dbReference>
<dbReference type="SUPFAM" id="SSF55874">
    <property type="entry name" value="ATPase domain of HSP90 chaperone/DNA topoisomerase II/histidine kinase"/>
    <property type="match status" value="1"/>
</dbReference>
<dbReference type="InterPro" id="IPR004358">
    <property type="entry name" value="Sig_transdc_His_kin-like_C"/>
</dbReference>
<dbReference type="InterPro" id="IPR036097">
    <property type="entry name" value="HisK_dim/P_sf"/>
</dbReference>
<dbReference type="InterPro" id="IPR000014">
    <property type="entry name" value="PAS"/>
</dbReference>
<dbReference type="PROSITE" id="PS50109">
    <property type="entry name" value="HIS_KIN"/>
    <property type="match status" value="1"/>
</dbReference>
<dbReference type="STRING" id="572480.Arnit_0641"/>
<dbReference type="CDD" id="cd13708">
    <property type="entry name" value="PBP2_BvgS_like_1"/>
    <property type="match status" value="1"/>
</dbReference>
<dbReference type="KEGG" id="ant:Arnit_0641"/>
<evidence type="ECO:0000256" key="14">
    <source>
        <dbReference type="ARBA" id="ARBA00048179"/>
    </source>
</evidence>
<dbReference type="Pfam" id="PF02518">
    <property type="entry name" value="HATPase_c"/>
    <property type="match status" value="1"/>
</dbReference>
<evidence type="ECO:0000256" key="7">
    <source>
        <dbReference type="ARBA" id="ARBA00022553"/>
    </source>
</evidence>
<dbReference type="Gene3D" id="3.30.565.10">
    <property type="entry name" value="Histidine kinase-like ATPase, C-terminal domain"/>
    <property type="match status" value="1"/>
</dbReference>
<sequence length="970" mass="113058" precursor="true">MKINKLLLILLLFYSTLFSKELEKISLQLNWKYQFEFAGFITAYEKGYYKDIGLDVDIREFTKDTNVIDDVTNKKADFGIFDLSLFEYYNDKKPLMLLANYMKRSGLVFVTKQDIITPYDFKNKVIMASKNELEKSILSELLKKFSIKKSDFKKIEPHHFSSEDFINGKVDIITAYLSNELYEIKKSKIPYNIIDPSNYDLATFSLNLFALKSTVDKNPEEIRKFIDATDKGWEYAFAHKKEVVDIIYNKYSKLKSKDALLFEANEVEKLMMPNIYAIGSIRNEFIGIILKKLVNSNLNKNITVKDIVFKRNYYKKSDILSTKNREYLQNKKKINVCIDPNWMPLEKIQNGRYVGISREYMDYFQSILHVPITLVPTNSWSKSLEKLKEKKCDILSLAMDTKDKERYINFTKPYISSNFVIVTKSDQLFVPDVKKIIGKRKLAVVKNYAITDILKEKYNSNNIIEVNSIDEGLEKVLSGEVYGYIDCLSVVGYKIQKEYTSELKIVGKFDEALNLSIGVRKDDLELLEIFNKLIENFPEDKKQEILNKWVNIKFDKGIDYSLLWKVIIGFLVIILLLSYRQKELINKNKKIEEQKNRLRESNNQFKRIQKELKQTLKSFEMLISSTMDSIFVIEKNICIDINENAIALLGYKEKKELIGKNILNYLENSSRREVIKNLYIKDEPFEINIRDKDNNIIPSLIKVKTTTSEGKSVYVISLIDLREIKEKEMLFFKQSKMAAMGEMIGNIAHQWRQPLSVISAVSTGLKLKLMVGKYDEEDIISSLDSMNESAQYLSQTIDDFRNFYKSDKEKTWVTSNFIIDKNKNLIISTLKDNGITLVVNNKCENLEIDTYLNELIQATVNIFNNAKDALNLNNQNKNKFIFFDVFQEDKYLVLSIKDNAGGIPKDIIDKVFEPYFTTKHKSNGTGIGLYMTHQIIENHINGKIELRNEKYEWENKTYKGANFLIYLPIL</sequence>
<comment type="function">
    <text evidence="2">Responsible for the formation of the pyrimidine heterocycle in the thiamine biosynthesis pathway. Catalyzes the formation of hydroxymethylpyrimidine phosphate (HMP-P) from histidine and pyridoxal phosphate (PLP). The protein uses PLP and the active site histidine to form HMP-P, generating an inactive enzyme. The enzyme can only undergo a single turnover, which suggests it is a suicide enzyme.</text>
</comment>
<dbReference type="EMBL" id="CP001999">
    <property type="protein sequence ID" value="ADG92306.1"/>
    <property type="molecule type" value="Genomic_DNA"/>
</dbReference>
<dbReference type="Pfam" id="PF00497">
    <property type="entry name" value="SBP_bac_3"/>
    <property type="match status" value="1"/>
</dbReference>
<keyword evidence="7" id="KW-0597">Phosphoprotein</keyword>
<keyword evidence="12" id="KW-0408">Iron</keyword>
<keyword evidence="18" id="KW-0418">Kinase</keyword>